<gene>
    <name evidence="3" type="ORF">RDB_LOCUS54054</name>
</gene>
<dbReference type="PANTHER" id="PTHR34384">
    <property type="entry name" value="L-2,3-DIAMINOPROPANOATE--CITRATE LIGASE"/>
    <property type="match status" value="1"/>
</dbReference>
<dbReference type="PANTHER" id="PTHR34384:SF5">
    <property type="entry name" value="L-2,3-DIAMINOPROPANOATE--CITRATE LIGASE"/>
    <property type="match status" value="1"/>
</dbReference>
<feature type="domain" description="Aerobactin siderophore biosynthesis IucA/IucC N-terminal" evidence="1">
    <location>
        <begin position="243"/>
        <end position="395"/>
    </location>
</feature>
<accession>A0A8H3BF22</accession>
<evidence type="ECO:0000313" key="4">
    <source>
        <dbReference type="Proteomes" id="UP000663853"/>
    </source>
</evidence>
<protein>
    <submittedName>
        <fullName evidence="3">Uncharacterized protein</fullName>
    </submittedName>
</protein>
<evidence type="ECO:0000259" key="1">
    <source>
        <dbReference type="Pfam" id="PF04183"/>
    </source>
</evidence>
<reference evidence="3" key="1">
    <citation type="submission" date="2021-01" db="EMBL/GenBank/DDBJ databases">
        <authorList>
            <person name="Kaushik A."/>
        </authorList>
    </citation>
    <scope>NUCLEOTIDE SEQUENCE</scope>
    <source>
        <strain evidence="3">AG6-10EEA</strain>
    </source>
</reference>
<evidence type="ECO:0000313" key="3">
    <source>
        <dbReference type="EMBL" id="CAE6455264.1"/>
    </source>
</evidence>
<dbReference type="InterPro" id="IPR037455">
    <property type="entry name" value="LucA/IucC-like"/>
</dbReference>
<comment type="caution">
    <text evidence="3">The sequence shown here is derived from an EMBL/GenBank/DDBJ whole genome shotgun (WGS) entry which is preliminary data.</text>
</comment>
<dbReference type="GO" id="GO:0019290">
    <property type="term" value="P:siderophore biosynthetic process"/>
    <property type="evidence" value="ECO:0007669"/>
    <property type="project" value="InterPro"/>
</dbReference>
<proteinExistence type="predicted"/>
<dbReference type="Proteomes" id="UP000663853">
    <property type="component" value="Unassembled WGS sequence"/>
</dbReference>
<dbReference type="GO" id="GO:0016881">
    <property type="term" value="F:acid-amino acid ligase activity"/>
    <property type="evidence" value="ECO:0007669"/>
    <property type="project" value="UniProtKB-ARBA"/>
</dbReference>
<organism evidence="3 4">
    <name type="scientific">Rhizoctonia solani</name>
    <dbReference type="NCBI Taxonomy" id="456999"/>
    <lineage>
        <taxon>Eukaryota</taxon>
        <taxon>Fungi</taxon>
        <taxon>Dikarya</taxon>
        <taxon>Basidiomycota</taxon>
        <taxon>Agaricomycotina</taxon>
        <taxon>Agaricomycetes</taxon>
        <taxon>Cantharellales</taxon>
        <taxon>Ceratobasidiaceae</taxon>
        <taxon>Rhizoctonia</taxon>
    </lineage>
</organism>
<dbReference type="AlphaFoldDB" id="A0A8H3BF22"/>
<dbReference type="InterPro" id="IPR007310">
    <property type="entry name" value="Aerobactin_biosyn_IucA/IucC_N"/>
</dbReference>
<feature type="domain" description="Aerobactin siderophore biosynthesis IucA/IucC-like C-terminal" evidence="2">
    <location>
        <begin position="420"/>
        <end position="578"/>
    </location>
</feature>
<dbReference type="Pfam" id="PF06276">
    <property type="entry name" value="FhuF"/>
    <property type="match status" value="1"/>
</dbReference>
<evidence type="ECO:0000259" key="2">
    <source>
        <dbReference type="Pfam" id="PF06276"/>
    </source>
</evidence>
<sequence>MTFNQISTDRAKLANEAALETTSRLLAALVNEGLALVTIEDLNDVSSLVLWSPNDLNVNPTRILVSLRQESKYELVLPVTQNAGEAIMLVISPEFDPADIVGPVTIKHTDGREQVLYRPEEVFDVVGPWICDKQKVLTKLRGELQNSADNQEKWLQFALSHPAPALGAPLIEWEQHCFRGHPTHPMHRSFFATPPMKPIQIDDIEKFLNAEITIISVPRARIHLDGPFEASLEPLLAKLNLATIPTDRALLPCFAEQVPVIHEHFGTDAEVVPSENKNIKLYGQRQAAMRTLSIPEFPFHLKMALSCTITSATRTMTPWTARMCIEVSQLLQDIAADPNIMSNPDLLWIARKTATACSADADFEEAKHLSVMLREDLEPRARELGQCFVLPATLFEVGGEDRVAHVVRLFGLNTLEARKAWFRDYTRLYLKAILPPLLSHGIGLEAHMQNILARFEIGTNTLRGFVYRDMGGLRMHAPTMFKRGVTIKSASLVPGGVILTNDLDAVWVGTYHNLVANHLGGALRAMGLARNGGWDIVREELTNALTTTPLCKVKADELLKFMLQPQVKRKAFLRMKLAGVYRGRIYCYLPNPLAV</sequence>
<dbReference type="EMBL" id="CAJMXA010001225">
    <property type="protein sequence ID" value="CAE6455264.1"/>
    <property type="molecule type" value="Genomic_DNA"/>
</dbReference>
<dbReference type="Gene3D" id="1.10.510.40">
    <property type="match status" value="1"/>
</dbReference>
<dbReference type="Pfam" id="PF04183">
    <property type="entry name" value="IucA_IucC"/>
    <property type="match status" value="1"/>
</dbReference>
<name>A0A8H3BF22_9AGAM</name>
<dbReference type="InterPro" id="IPR022770">
    <property type="entry name" value="IucA/IucC-like_C"/>
</dbReference>